<evidence type="ECO:0000256" key="2">
    <source>
        <dbReference type="ARBA" id="ARBA00010199"/>
    </source>
</evidence>
<dbReference type="Proteomes" id="UP000825935">
    <property type="component" value="Chromosome 2"/>
</dbReference>
<dbReference type="EMBL" id="CM035407">
    <property type="protein sequence ID" value="KAH7444495.1"/>
    <property type="molecule type" value="Genomic_DNA"/>
</dbReference>
<feature type="transmembrane region" description="Helical" evidence="6">
    <location>
        <begin position="409"/>
        <end position="430"/>
    </location>
</feature>
<dbReference type="PANTHER" id="PTHR11206">
    <property type="entry name" value="MULTIDRUG RESISTANCE PROTEIN"/>
    <property type="match status" value="1"/>
</dbReference>
<gene>
    <name evidence="7" type="ORF">KP509_02G079800</name>
</gene>
<dbReference type="GO" id="GO:1990961">
    <property type="term" value="P:xenobiotic detoxification by transmembrane export across the plasma membrane"/>
    <property type="evidence" value="ECO:0007669"/>
    <property type="project" value="InterPro"/>
</dbReference>
<accession>A0A8T2VFW1</accession>
<reference evidence="7" key="1">
    <citation type="submission" date="2021-08" db="EMBL/GenBank/DDBJ databases">
        <title>WGS assembly of Ceratopteris richardii.</title>
        <authorList>
            <person name="Marchant D.B."/>
            <person name="Chen G."/>
            <person name="Jenkins J."/>
            <person name="Shu S."/>
            <person name="Leebens-Mack J."/>
            <person name="Grimwood J."/>
            <person name="Schmutz J."/>
            <person name="Soltis P."/>
            <person name="Soltis D."/>
            <person name="Chen Z.-H."/>
        </authorList>
    </citation>
    <scope>NUCLEOTIDE SEQUENCE</scope>
    <source>
        <strain evidence="7">Whitten #5841</strain>
        <tissue evidence="7">Leaf</tissue>
    </source>
</reference>
<keyword evidence="8" id="KW-1185">Reference proteome</keyword>
<evidence type="ECO:0000313" key="8">
    <source>
        <dbReference type="Proteomes" id="UP000825935"/>
    </source>
</evidence>
<keyword evidence="5 6" id="KW-0472">Membrane</keyword>
<name>A0A8T2VFW1_CERRI</name>
<feature type="transmembrane region" description="Helical" evidence="6">
    <location>
        <begin position="116"/>
        <end position="135"/>
    </location>
</feature>
<dbReference type="CDD" id="cd13132">
    <property type="entry name" value="MATE_eukaryotic"/>
    <property type="match status" value="1"/>
</dbReference>
<dbReference type="EMBL" id="CM035407">
    <property type="protein sequence ID" value="KAH7444494.1"/>
    <property type="molecule type" value="Genomic_DNA"/>
</dbReference>
<dbReference type="EMBL" id="CM035407">
    <property type="protein sequence ID" value="KAH7444493.1"/>
    <property type="molecule type" value="Genomic_DNA"/>
</dbReference>
<dbReference type="GO" id="GO:0016020">
    <property type="term" value="C:membrane"/>
    <property type="evidence" value="ECO:0007669"/>
    <property type="project" value="UniProtKB-SubCell"/>
</dbReference>
<sequence>MFLKRGCRRGFQEFQRWTRGRYVFRWEECKTEMINQCRLAAPMIALGLSQEAFEIISVVFVGRVGALALAASSIATSIANMTGLCIMNGMASGLETLCGQAYGAEQYHLLGHHLHAGVLCLNILAVLLSFVYAYMGEILIELGQDKTISLEAGKYAKWLIPTLFAQASLQPLARFLLAQSLVGPLMTCAGIAATFHLPLCWILVQKTSFGFTGAALSTSISCWMYVILLYIYTKFSSSCLKANVPLSTQPLKVLATFLRFALPSAAMACLDWWCYDIMLLLCGLLPDPELQTSSLSICINYANINYQVAAGLAAAVSTRVSNELGAGNSLKASNAATVSIILTECQGFAISILVHTQRRFLGHIFSKDAEVVEHVATVLHLVAFSSMLDSTQGVISGIARGCGWQGSGALINLSSHYGVALPVGACLAFLTPLQAQGLWIGIICGLVLQVVLLSRLTLLAKWDQEVACVKFIESQGGNMEPSDESDALILL</sequence>
<proteinExistence type="inferred from homology"/>
<dbReference type="OrthoDB" id="2126698at2759"/>
<evidence type="ECO:0000313" key="7">
    <source>
        <dbReference type="EMBL" id="KAH7444495.1"/>
    </source>
</evidence>
<feature type="transmembrane region" description="Helical" evidence="6">
    <location>
        <begin position="210"/>
        <end position="232"/>
    </location>
</feature>
<keyword evidence="3 6" id="KW-0812">Transmembrane</keyword>
<comment type="subcellular location">
    <subcellularLocation>
        <location evidence="1">Membrane</location>
        <topology evidence="1">Multi-pass membrane protein</topology>
    </subcellularLocation>
</comment>
<dbReference type="Pfam" id="PF01554">
    <property type="entry name" value="MatE"/>
    <property type="match status" value="2"/>
</dbReference>
<comment type="similarity">
    <text evidence="2 6">Belongs to the multi antimicrobial extrusion (MATE) (TC 2.A.66.1) family.</text>
</comment>
<protein>
    <recommendedName>
        <fullName evidence="6">Protein DETOXIFICATION</fullName>
    </recommendedName>
    <alternativeName>
        <fullName evidence="6">Multidrug and toxic compound extrusion protein</fullName>
    </alternativeName>
</protein>
<dbReference type="InterPro" id="IPR045069">
    <property type="entry name" value="MATE_euk"/>
</dbReference>
<dbReference type="GO" id="GO:0042910">
    <property type="term" value="F:xenobiotic transmembrane transporter activity"/>
    <property type="evidence" value="ECO:0007669"/>
    <property type="project" value="InterPro"/>
</dbReference>
<dbReference type="NCBIfam" id="TIGR00797">
    <property type="entry name" value="matE"/>
    <property type="match status" value="1"/>
</dbReference>
<evidence type="ECO:0000256" key="1">
    <source>
        <dbReference type="ARBA" id="ARBA00004141"/>
    </source>
</evidence>
<organism evidence="7 8">
    <name type="scientific">Ceratopteris richardii</name>
    <name type="common">Triangle waterfern</name>
    <dbReference type="NCBI Taxonomy" id="49495"/>
    <lineage>
        <taxon>Eukaryota</taxon>
        <taxon>Viridiplantae</taxon>
        <taxon>Streptophyta</taxon>
        <taxon>Embryophyta</taxon>
        <taxon>Tracheophyta</taxon>
        <taxon>Polypodiopsida</taxon>
        <taxon>Polypodiidae</taxon>
        <taxon>Polypodiales</taxon>
        <taxon>Pteridineae</taxon>
        <taxon>Pteridaceae</taxon>
        <taxon>Parkerioideae</taxon>
        <taxon>Ceratopteris</taxon>
    </lineage>
</organism>
<comment type="caution">
    <text evidence="7">The sequence shown here is derived from an EMBL/GenBank/DDBJ whole genome shotgun (WGS) entry which is preliminary data.</text>
</comment>
<feature type="transmembrane region" description="Helical" evidence="6">
    <location>
        <begin position="436"/>
        <end position="454"/>
    </location>
</feature>
<keyword evidence="4 6" id="KW-1133">Transmembrane helix</keyword>
<dbReference type="GO" id="GO:0015297">
    <property type="term" value="F:antiporter activity"/>
    <property type="evidence" value="ECO:0007669"/>
    <property type="project" value="InterPro"/>
</dbReference>
<comment type="caution">
    <text evidence="6">Lacks conserved residue(s) required for the propagation of feature annotation.</text>
</comment>
<evidence type="ECO:0000256" key="4">
    <source>
        <dbReference type="ARBA" id="ARBA00022989"/>
    </source>
</evidence>
<evidence type="ECO:0000256" key="6">
    <source>
        <dbReference type="RuleBase" id="RU004914"/>
    </source>
</evidence>
<evidence type="ECO:0000256" key="5">
    <source>
        <dbReference type="ARBA" id="ARBA00023136"/>
    </source>
</evidence>
<dbReference type="InterPro" id="IPR002528">
    <property type="entry name" value="MATE_fam"/>
</dbReference>
<dbReference type="OMA" id="ALMICIK"/>
<feature type="transmembrane region" description="Helical" evidence="6">
    <location>
        <begin position="185"/>
        <end position="204"/>
    </location>
</feature>
<dbReference type="AlphaFoldDB" id="A0A8T2VFW1"/>
<evidence type="ECO:0000256" key="3">
    <source>
        <dbReference type="ARBA" id="ARBA00022692"/>
    </source>
</evidence>